<keyword evidence="6" id="KW-1185">Reference proteome</keyword>
<proteinExistence type="inferred from homology"/>
<evidence type="ECO:0000256" key="2">
    <source>
        <dbReference type="HAMAP-Rule" id="MF_01867"/>
    </source>
</evidence>
<comment type="caution">
    <text evidence="5">The sequence shown here is derived from an EMBL/GenBank/DDBJ whole genome shotgun (WGS) entry which is preliminary data.</text>
</comment>
<evidence type="ECO:0000259" key="4">
    <source>
        <dbReference type="Pfam" id="PF24850"/>
    </source>
</evidence>
<dbReference type="RefSeq" id="WP_091133591.1">
    <property type="nucleotide sequence ID" value="NZ_FMVC01000004.1"/>
</dbReference>
<evidence type="ECO:0000313" key="5">
    <source>
        <dbReference type="EMBL" id="SCY69416.1"/>
    </source>
</evidence>
<dbReference type="InterPro" id="IPR011199">
    <property type="entry name" value="Bacillithiol_biosynth_BshC"/>
</dbReference>
<evidence type="ECO:0000259" key="3">
    <source>
        <dbReference type="Pfam" id="PF10079"/>
    </source>
</evidence>
<evidence type="ECO:0000313" key="6">
    <source>
        <dbReference type="Proteomes" id="UP000199307"/>
    </source>
</evidence>
<accession>A0ABY0LYM4</accession>
<dbReference type="InterPro" id="IPR055399">
    <property type="entry name" value="CC_BshC"/>
</dbReference>
<keyword evidence="2" id="KW-0175">Coiled coil</keyword>
<feature type="coiled-coil region" evidence="2">
    <location>
        <begin position="449"/>
        <end position="484"/>
    </location>
</feature>
<sequence length="529" mass="61303">MPTDCISFQSSGYFSKLMQDYLDQKPELKPLYNNFPTLENFEKQIVEKSANFDHNNRAVLVDTLQKQYQNIEVSDLTRQNISLLALENTFTITTGHQLNLFSGPLYFLYKIISTINLTKELKSKCPSYNFVPVYWMATEDHDFEEINYFNFKGKKIRWNAESTGPVGRLATDGLEDLFEVYSKELGSSTNANALKKLFEDAYLKHENLADATRYLANSLFANYGLVIIDADSADLKRAFIPFAKEELQNQTSYKAVQKSIEELADYTVQVNPREINLFYIEDKLRERIIFENDKYFVNNTKISFSKDEIFKLLESNPEKFSPNVIMRPLYQEIILPNLCYIGGGGEIAYWLELKAFFEAVNITFPILLVRNSVLLATEKQVKKADNLGLTWKDLFSKSENLINSITHKLSPFPIDLTEQKEALEKQFGYLFELAEKTDKSFSGAVKAQEVKQKKGLENLEKRLLKAQKRKLQDQLQRVTDLQCELFPNYSLQERQSNFSEFYLEKGDQLIPLLIQKLKPLEHNFDIIII</sequence>
<gene>
    <name evidence="2" type="primary">bshC</name>
    <name evidence="5" type="ORF">SAMN02927916_3000</name>
</gene>
<evidence type="ECO:0000256" key="1">
    <source>
        <dbReference type="ARBA" id="ARBA00022598"/>
    </source>
</evidence>
<dbReference type="NCBIfam" id="TIGR03998">
    <property type="entry name" value="thiol_BshC"/>
    <property type="match status" value="1"/>
</dbReference>
<organism evidence="5 6">
    <name type="scientific">Flavobacterium anhuiense</name>
    <dbReference type="NCBI Taxonomy" id="459526"/>
    <lineage>
        <taxon>Bacteria</taxon>
        <taxon>Pseudomonadati</taxon>
        <taxon>Bacteroidota</taxon>
        <taxon>Flavobacteriia</taxon>
        <taxon>Flavobacteriales</taxon>
        <taxon>Flavobacteriaceae</taxon>
        <taxon>Flavobacterium</taxon>
    </lineage>
</organism>
<dbReference type="EC" id="6.-.-.-" evidence="2"/>
<reference evidence="5 6" key="1">
    <citation type="submission" date="2016-10" db="EMBL/GenBank/DDBJ databases">
        <authorList>
            <person name="Varghese N."/>
            <person name="Submissions S."/>
        </authorList>
    </citation>
    <scope>NUCLEOTIDE SEQUENCE [LARGE SCALE GENOMIC DNA]</scope>
    <source>
        <strain evidence="5 6">CGMCC 1.6859</strain>
    </source>
</reference>
<dbReference type="EMBL" id="FMVC01000004">
    <property type="protein sequence ID" value="SCY69416.1"/>
    <property type="molecule type" value="Genomic_DNA"/>
</dbReference>
<dbReference type="Pfam" id="PF24850">
    <property type="entry name" value="CC_BshC"/>
    <property type="match status" value="1"/>
</dbReference>
<dbReference type="PIRSF" id="PIRSF012535">
    <property type="entry name" value="UCP012535"/>
    <property type="match status" value="1"/>
</dbReference>
<protein>
    <recommendedName>
        <fullName evidence="2">Putative cysteine ligase BshC</fullName>
        <ecNumber evidence="2">6.-.-.-</ecNumber>
    </recommendedName>
</protein>
<dbReference type="Pfam" id="PF10079">
    <property type="entry name" value="Rossmann-like_BshC"/>
    <property type="match status" value="1"/>
</dbReference>
<name>A0ABY0LYM4_9FLAO</name>
<dbReference type="Proteomes" id="UP000199307">
    <property type="component" value="Unassembled WGS sequence"/>
</dbReference>
<feature type="domain" description="Bacillithiol biosynthesis BshC N-terminal Rossmann-like" evidence="3">
    <location>
        <begin position="1"/>
        <end position="371"/>
    </location>
</feature>
<dbReference type="InterPro" id="IPR055398">
    <property type="entry name" value="Rossmann-like_BshC"/>
</dbReference>
<comment type="similarity">
    <text evidence="2">Belongs to the BshC family.</text>
</comment>
<keyword evidence="1 2" id="KW-0436">Ligase</keyword>
<feature type="domain" description="Bacillithiol biosynthesis BshC C-terminal coiled-coil" evidence="4">
    <location>
        <begin position="373"/>
        <end position="527"/>
    </location>
</feature>
<dbReference type="HAMAP" id="MF_01867">
    <property type="entry name" value="BshC"/>
    <property type="match status" value="1"/>
</dbReference>